<proteinExistence type="predicted"/>
<keyword evidence="2" id="KW-1185">Reference proteome</keyword>
<reference evidence="1 2" key="1">
    <citation type="journal article" date="2018" name="Sci. Rep.">
        <title>Genomic signatures of local adaptation to the degree of environmental predictability in rotifers.</title>
        <authorList>
            <person name="Franch-Gras L."/>
            <person name="Hahn C."/>
            <person name="Garcia-Roger E.M."/>
            <person name="Carmona M.J."/>
            <person name="Serra M."/>
            <person name="Gomez A."/>
        </authorList>
    </citation>
    <scope>NUCLEOTIDE SEQUENCE [LARGE SCALE GENOMIC DNA]</scope>
    <source>
        <strain evidence="1">HYR1</strain>
    </source>
</reference>
<evidence type="ECO:0000313" key="1">
    <source>
        <dbReference type="EMBL" id="RNA26830.1"/>
    </source>
</evidence>
<dbReference type="AlphaFoldDB" id="A0A3M7RTT6"/>
<comment type="caution">
    <text evidence="1">The sequence shown here is derived from an EMBL/GenBank/DDBJ whole genome shotgun (WGS) entry which is preliminary data.</text>
</comment>
<evidence type="ECO:0000313" key="2">
    <source>
        <dbReference type="Proteomes" id="UP000276133"/>
    </source>
</evidence>
<gene>
    <name evidence="1" type="ORF">BpHYR1_004259</name>
</gene>
<dbReference type="Proteomes" id="UP000276133">
    <property type="component" value="Unassembled WGS sequence"/>
</dbReference>
<dbReference type="OrthoDB" id="10056483at2759"/>
<sequence>MNVEIKQLIRERQRLHSAGLIATRKATFYREKYTRSKAGMWEHANKLRKPPTTLPPDPDYGERLNEQFSDTVWQGVTQANISRFIRRDALPPVVPVFNFTNVGEQLRNVKSTSLLSKTRISIVIDEWRLGNITPIPKVQNPATPSDMRPIAIISTPSKIMERIITKQILRLVRVRLLTNKQFGFLTGNTFGNIPQEIVDAVQRWCVDNKMRLNVGKCKVIFINPPRVLGSSVPTVYLLGQMLETVKSYKYLGFELSDSLDLDLQWRRVRSIISPVEFLLKQLKLNGWSTPMLICVYRAYCLSHFTYSIKF</sequence>
<name>A0A3M7RTT6_BRAPC</name>
<protein>
    <submittedName>
        <fullName evidence="1">Reverse</fullName>
    </submittedName>
</protein>
<dbReference type="EMBL" id="REGN01002664">
    <property type="protein sequence ID" value="RNA26830.1"/>
    <property type="molecule type" value="Genomic_DNA"/>
</dbReference>
<organism evidence="1 2">
    <name type="scientific">Brachionus plicatilis</name>
    <name type="common">Marine rotifer</name>
    <name type="synonym">Brachionus muelleri</name>
    <dbReference type="NCBI Taxonomy" id="10195"/>
    <lineage>
        <taxon>Eukaryota</taxon>
        <taxon>Metazoa</taxon>
        <taxon>Spiralia</taxon>
        <taxon>Gnathifera</taxon>
        <taxon>Rotifera</taxon>
        <taxon>Eurotatoria</taxon>
        <taxon>Monogononta</taxon>
        <taxon>Pseudotrocha</taxon>
        <taxon>Ploima</taxon>
        <taxon>Brachionidae</taxon>
        <taxon>Brachionus</taxon>
    </lineage>
</organism>
<accession>A0A3M7RTT6</accession>